<evidence type="ECO:0000313" key="2">
    <source>
        <dbReference type="Proteomes" id="UP001234297"/>
    </source>
</evidence>
<proteinExistence type="predicted"/>
<comment type="caution">
    <text evidence="1">The sequence shown here is derived from an EMBL/GenBank/DDBJ whole genome shotgun (WGS) entry which is preliminary data.</text>
</comment>
<evidence type="ECO:0000313" key="1">
    <source>
        <dbReference type="EMBL" id="KAJ8637216.1"/>
    </source>
</evidence>
<organism evidence="1 2">
    <name type="scientific">Persea americana</name>
    <name type="common">Avocado</name>
    <dbReference type="NCBI Taxonomy" id="3435"/>
    <lineage>
        <taxon>Eukaryota</taxon>
        <taxon>Viridiplantae</taxon>
        <taxon>Streptophyta</taxon>
        <taxon>Embryophyta</taxon>
        <taxon>Tracheophyta</taxon>
        <taxon>Spermatophyta</taxon>
        <taxon>Magnoliopsida</taxon>
        <taxon>Magnoliidae</taxon>
        <taxon>Laurales</taxon>
        <taxon>Lauraceae</taxon>
        <taxon>Persea</taxon>
    </lineage>
</organism>
<keyword evidence="2" id="KW-1185">Reference proteome</keyword>
<sequence length="102" mass="10869">MCNDTSIREAAWTGRSLPLPALPPQSSPSLPPSVPVALRRPTPASEKASAPVFAARHPSSTEIAVLTTATAPVHCCTIAVAAVPSPCRRRRLAVRLLARRRR</sequence>
<protein>
    <submittedName>
        <fullName evidence="1">Uncharacterized protein</fullName>
    </submittedName>
</protein>
<dbReference type="EMBL" id="CM056811">
    <property type="protein sequence ID" value="KAJ8637216.1"/>
    <property type="molecule type" value="Genomic_DNA"/>
</dbReference>
<name>A0ACC2LV52_PERAE</name>
<accession>A0ACC2LV52</accession>
<dbReference type="Proteomes" id="UP001234297">
    <property type="component" value="Chromosome 3"/>
</dbReference>
<reference evidence="1 2" key="1">
    <citation type="journal article" date="2022" name="Hortic Res">
        <title>A haplotype resolved chromosomal level avocado genome allows analysis of novel avocado genes.</title>
        <authorList>
            <person name="Nath O."/>
            <person name="Fletcher S.J."/>
            <person name="Hayward A."/>
            <person name="Shaw L.M."/>
            <person name="Masouleh A.K."/>
            <person name="Furtado A."/>
            <person name="Henry R.J."/>
            <person name="Mitter N."/>
        </authorList>
    </citation>
    <scope>NUCLEOTIDE SEQUENCE [LARGE SCALE GENOMIC DNA]</scope>
    <source>
        <strain evidence="2">cv. Hass</strain>
    </source>
</reference>
<gene>
    <name evidence="1" type="ORF">MRB53_011483</name>
</gene>